<evidence type="ECO:0000313" key="2">
    <source>
        <dbReference type="EMBL" id="WVZ72307.1"/>
    </source>
</evidence>
<feature type="region of interest" description="Disordered" evidence="1">
    <location>
        <begin position="19"/>
        <end position="68"/>
    </location>
</feature>
<sequence length="68" mass="7511">MPRLPPFPTVATPLLCSHPTEHPALLLPPDWSSASLPPIHEQQQQVSGAAEGGEPRRQLHGEEPPHWR</sequence>
<gene>
    <name evidence="2" type="ORF">U9M48_020792</name>
</gene>
<feature type="compositionally biased region" description="Basic and acidic residues" evidence="1">
    <location>
        <begin position="53"/>
        <end position="68"/>
    </location>
</feature>
<dbReference type="Proteomes" id="UP001341281">
    <property type="component" value="Chromosome 04"/>
</dbReference>
<evidence type="ECO:0000313" key="3">
    <source>
        <dbReference type="Proteomes" id="UP001341281"/>
    </source>
</evidence>
<protein>
    <submittedName>
        <fullName evidence="2">Uncharacterized protein</fullName>
    </submittedName>
</protein>
<reference evidence="2 3" key="1">
    <citation type="submission" date="2024-02" db="EMBL/GenBank/DDBJ databases">
        <title>High-quality chromosome-scale genome assembly of Pensacola bahiagrass (Paspalum notatum Flugge var. saurae).</title>
        <authorList>
            <person name="Vega J.M."/>
            <person name="Podio M."/>
            <person name="Orjuela J."/>
            <person name="Siena L.A."/>
            <person name="Pessino S.C."/>
            <person name="Combes M.C."/>
            <person name="Mariac C."/>
            <person name="Albertini E."/>
            <person name="Pupilli F."/>
            <person name="Ortiz J.P.A."/>
            <person name="Leblanc O."/>
        </authorList>
    </citation>
    <scope>NUCLEOTIDE SEQUENCE [LARGE SCALE GENOMIC DNA]</scope>
    <source>
        <strain evidence="2">R1</strain>
        <tissue evidence="2">Leaf</tissue>
    </source>
</reference>
<organism evidence="2 3">
    <name type="scientific">Paspalum notatum var. saurae</name>
    <dbReference type="NCBI Taxonomy" id="547442"/>
    <lineage>
        <taxon>Eukaryota</taxon>
        <taxon>Viridiplantae</taxon>
        <taxon>Streptophyta</taxon>
        <taxon>Embryophyta</taxon>
        <taxon>Tracheophyta</taxon>
        <taxon>Spermatophyta</taxon>
        <taxon>Magnoliopsida</taxon>
        <taxon>Liliopsida</taxon>
        <taxon>Poales</taxon>
        <taxon>Poaceae</taxon>
        <taxon>PACMAD clade</taxon>
        <taxon>Panicoideae</taxon>
        <taxon>Andropogonodae</taxon>
        <taxon>Paspaleae</taxon>
        <taxon>Paspalinae</taxon>
        <taxon>Paspalum</taxon>
    </lineage>
</organism>
<evidence type="ECO:0000256" key="1">
    <source>
        <dbReference type="SAM" id="MobiDB-lite"/>
    </source>
</evidence>
<dbReference type="AlphaFoldDB" id="A0AAQ3THQ5"/>
<proteinExistence type="predicted"/>
<accession>A0AAQ3THQ5</accession>
<keyword evidence="3" id="KW-1185">Reference proteome</keyword>
<dbReference type="EMBL" id="CP144748">
    <property type="protein sequence ID" value="WVZ72307.1"/>
    <property type="molecule type" value="Genomic_DNA"/>
</dbReference>
<name>A0AAQ3THQ5_PASNO</name>